<dbReference type="NCBIfam" id="NF003655">
    <property type="entry name" value="PRK05287.1-3"/>
    <property type="match status" value="1"/>
</dbReference>
<evidence type="ECO:0000256" key="3">
    <source>
        <dbReference type="ARBA" id="ARBA00023210"/>
    </source>
</evidence>
<dbReference type="InterPro" id="IPR027462">
    <property type="entry name" value="ZapD_C"/>
</dbReference>
<dbReference type="KEGG" id="salk:FBQ74_04480"/>
<dbReference type="GO" id="GO:0043093">
    <property type="term" value="P:FtsZ-dependent cytokinesis"/>
    <property type="evidence" value="ECO:0007669"/>
    <property type="project" value="UniProtKB-UniRule"/>
</dbReference>
<dbReference type="InterPro" id="IPR009777">
    <property type="entry name" value="ZapD"/>
</dbReference>
<evidence type="ECO:0000313" key="7">
    <source>
        <dbReference type="Proteomes" id="UP000304912"/>
    </source>
</evidence>
<name>A0A5B7YDT7_9ALTE</name>
<evidence type="ECO:0000256" key="4">
    <source>
        <dbReference type="ARBA" id="ARBA00023306"/>
    </source>
</evidence>
<dbReference type="Gene3D" id="1.10.3900.10">
    <property type="entry name" value="YacF-like"/>
    <property type="match status" value="1"/>
</dbReference>
<keyword evidence="2 5" id="KW-0132">Cell division</keyword>
<comment type="subcellular location">
    <subcellularLocation>
        <location evidence="5">Cytoplasm</location>
    </subcellularLocation>
    <text evidence="5">Localizes to mid-cell in an FtsZ-dependent manner.</text>
</comment>
<dbReference type="HAMAP" id="MF_01092">
    <property type="entry name" value="ZapD"/>
    <property type="match status" value="1"/>
</dbReference>
<dbReference type="InterPro" id="IPR036268">
    <property type="entry name" value="ZapD_sf"/>
</dbReference>
<dbReference type="PANTHER" id="PTHR39455:SF1">
    <property type="entry name" value="CELL DIVISION PROTEIN ZAPD"/>
    <property type="match status" value="1"/>
</dbReference>
<comment type="subunit">
    <text evidence="5">Interacts with FtsZ.</text>
</comment>
<keyword evidence="1 5" id="KW-0963">Cytoplasm</keyword>
<reference evidence="6 7" key="1">
    <citation type="submission" date="2019-04" db="EMBL/GenBank/DDBJ databases">
        <title>Salinimonas iocasae sp. nov., a halophilic bacterium isolated from the outer tube casing of tubeworms in Okinawa Trough.</title>
        <authorList>
            <person name="Zhang H."/>
            <person name="Wang H."/>
            <person name="Li C."/>
        </authorList>
    </citation>
    <scope>NUCLEOTIDE SEQUENCE [LARGE SCALE GENOMIC DNA]</scope>
    <source>
        <strain evidence="6 7">KX18D6</strain>
    </source>
</reference>
<dbReference type="GO" id="GO:0005737">
    <property type="term" value="C:cytoplasm"/>
    <property type="evidence" value="ECO:0007669"/>
    <property type="project" value="UniProtKB-SubCell"/>
</dbReference>
<sequence>MSDTVFEFPLKEKVRNYLRIEQLIAQLKSGASVPSAQLQLYFFDQLFTLLDLFERIDIRTDIIKDLDAHEKNLRHWSEHPNIDASALKQTLNTIVTMREKLKLGKKFGTELKEDKFLASIRQRFAIPGGACSFDLPNLHYWINQSQAHRQDEMKKWMMTLVSVEETISICLSFLRERGTFRTLTASNGFYQGVAEDKNELIRVRCSVDEGFYPTLSGNKYRFALRFMLFDVEPGKSSSVDEDVSFSLAAC</sequence>
<gene>
    <name evidence="5 6" type="primary">zapD</name>
    <name evidence="6" type="ORF">FBQ74_04480</name>
</gene>
<dbReference type="NCBIfam" id="NF003656">
    <property type="entry name" value="PRK05287.1-4"/>
    <property type="match status" value="1"/>
</dbReference>
<dbReference type="GO" id="GO:0032153">
    <property type="term" value="C:cell division site"/>
    <property type="evidence" value="ECO:0007669"/>
    <property type="project" value="TreeGrafter"/>
</dbReference>
<organism evidence="6 7">
    <name type="scientific">Salinimonas iocasae</name>
    <dbReference type="NCBI Taxonomy" id="2572577"/>
    <lineage>
        <taxon>Bacteria</taxon>
        <taxon>Pseudomonadati</taxon>
        <taxon>Pseudomonadota</taxon>
        <taxon>Gammaproteobacteria</taxon>
        <taxon>Alteromonadales</taxon>
        <taxon>Alteromonadaceae</taxon>
        <taxon>Alteromonas/Salinimonas group</taxon>
        <taxon>Salinimonas</taxon>
    </lineage>
</organism>
<keyword evidence="3 5" id="KW-0717">Septation</keyword>
<dbReference type="RefSeq" id="WP_139755528.1">
    <property type="nucleotide sequence ID" value="NZ_CP039852.1"/>
</dbReference>
<dbReference type="SUPFAM" id="SSF160950">
    <property type="entry name" value="YacF-like"/>
    <property type="match status" value="1"/>
</dbReference>
<dbReference type="GO" id="GO:0000917">
    <property type="term" value="P:division septum assembly"/>
    <property type="evidence" value="ECO:0007669"/>
    <property type="project" value="UniProtKB-KW"/>
</dbReference>
<dbReference type="PANTHER" id="PTHR39455">
    <property type="entry name" value="CELL DIVISION PROTEIN ZAPD"/>
    <property type="match status" value="1"/>
</dbReference>
<dbReference type="OrthoDB" id="5294622at2"/>
<evidence type="ECO:0000256" key="5">
    <source>
        <dbReference type="HAMAP-Rule" id="MF_01092"/>
    </source>
</evidence>
<dbReference type="Proteomes" id="UP000304912">
    <property type="component" value="Chromosome"/>
</dbReference>
<accession>A0A5B7YDT7</accession>
<evidence type="ECO:0000313" key="6">
    <source>
        <dbReference type="EMBL" id="QCZ92779.1"/>
    </source>
</evidence>
<dbReference type="Pfam" id="PF07072">
    <property type="entry name" value="ZapD"/>
    <property type="match status" value="1"/>
</dbReference>
<dbReference type="AlphaFoldDB" id="A0A5B7YDT7"/>
<evidence type="ECO:0000256" key="2">
    <source>
        <dbReference type="ARBA" id="ARBA00022618"/>
    </source>
</evidence>
<dbReference type="EMBL" id="CP039852">
    <property type="protein sequence ID" value="QCZ92779.1"/>
    <property type="molecule type" value="Genomic_DNA"/>
</dbReference>
<comment type="similarity">
    <text evidence="5">Belongs to the ZapD family.</text>
</comment>
<comment type="function">
    <text evidence="5">Cell division factor that enhances FtsZ-ring assembly. Directly interacts with FtsZ and promotes bundling of FtsZ protofilaments, with a reduction in FtsZ GTPase activity.</text>
</comment>
<keyword evidence="7" id="KW-1185">Reference proteome</keyword>
<proteinExistence type="inferred from homology"/>
<protein>
    <recommendedName>
        <fullName evidence="5">Cell division protein ZapD</fullName>
    </recommendedName>
    <alternativeName>
        <fullName evidence="5">Z ring-associated protein D</fullName>
    </alternativeName>
</protein>
<dbReference type="Gene3D" id="2.60.440.10">
    <property type="entry name" value="YacF-like domains"/>
    <property type="match status" value="1"/>
</dbReference>
<keyword evidence="4 5" id="KW-0131">Cell cycle</keyword>
<evidence type="ECO:0000256" key="1">
    <source>
        <dbReference type="ARBA" id="ARBA00022490"/>
    </source>
</evidence>